<organism evidence="1 2">
    <name type="scientific">Caenorhabditis tropicalis</name>
    <dbReference type="NCBI Taxonomy" id="1561998"/>
    <lineage>
        <taxon>Eukaryota</taxon>
        <taxon>Metazoa</taxon>
        <taxon>Ecdysozoa</taxon>
        <taxon>Nematoda</taxon>
        <taxon>Chromadorea</taxon>
        <taxon>Rhabditida</taxon>
        <taxon>Rhabditina</taxon>
        <taxon>Rhabditomorpha</taxon>
        <taxon>Rhabditoidea</taxon>
        <taxon>Rhabditidae</taxon>
        <taxon>Peloderinae</taxon>
        <taxon>Caenorhabditis</taxon>
    </lineage>
</organism>
<sequence length="160" mass="17735">MNSNSVDEDEENGRKEEAVEEECGGSGVMRFYILLSFVAAFCISEAMAATNCSTKGEISCYSCMGRDMENCQSGLTCCKGACFKLEDIKHNVIVKGCVNNREEDASMKVRELNVPLYWANKEKVKGESFFCTGKDFCNETSRVSLFASFFSAVLAVMIIR</sequence>
<protein>
    <submittedName>
        <fullName evidence="2">Protein quiver</fullName>
    </submittedName>
</protein>
<accession>A0A1I7T564</accession>
<evidence type="ECO:0000313" key="2">
    <source>
        <dbReference type="WBParaSite" id="Csp11.Scaffold509.g2504.t1"/>
    </source>
</evidence>
<name>A0A1I7T564_9PELO</name>
<proteinExistence type="predicted"/>
<dbReference type="Proteomes" id="UP000095282">
    <property type="component" value="Unplaced"/>
</dbReference>
<evidence type="ECO:0000313" key="1">
    <source>
        <dbReference type="Proteomes" id="UP000095282"/>
    </source>
</evidence>
<keyword evidence="1" id="KW-1185">Reference proteome</keyword>
<dbReference type="WBParaSite" id="Csp11.Scaffold509.g2504.t1">
    <property type="protein sequence ID" value="Csp11.Scaffold509.g2504.t1"/>
    <property type="gene ID" value="Csp11.Scaffold509.g2504"/>
</dbReference>
<dbReference type="eggNOG" id="ENOG502SZ4I">
    <property type="taxonomic scope" value="Eukaryota"/>
</dbReference>
<reference evidence="2" key="1">
    <citation type="submission" date="2016-11" db="UniProtKB">
        <authorList>
            <consortium name="WormBaseParasite"/>
        </authorList>
    </citation>
    <scope>IDENTIFICATION</scope>
</reference>
<dbReference type="AlphaFoldDB" id="A0A1I7T564"/>